<dbReference type="KEGG" id="nva:G3M78_01090"/>
<sequence>MEIIKKPQPVDFSEFAPDNSNPRTMWGLPQEIKYCKKCGYINQKPNSAQEYKHTRDIKKETLPFNEEGVCIACVHNASKHQSINWDEREKMLWEVCDRYRSKDGSYDCLVPGSGGKDSFYTAYELKYKFGMHPLTVTWAPHIYTDWGWDNLRAWIHSGFDNYLFNPNGKVHRLLTRLATENLFHPFQPFILGQFYFPVKMAMKFNIQLLFYGENAAEYGNSLDENSTALKSWKYLSTEDPSQVYLGGVSISDLKKDFGMTSGDIAPYMPPNLDELLEKKIEVHHLGYYLKWHPQSNYYFAVENSGFKAAPERTPGTYSKYAGIDDKIDDFNFYTLHVKFGIGRATYDASQEVRMGDIERDEAIALIRRYDGEYPERFAEEIFEYLSLPEKDFPIPSKMFESPLVDRAYFEALTNQFRSPHLWKYEDGQWRLRLSIWEQK</sequence>
<evidence type="ECO:0000313" key="1">
    <source>
        <dbReference type="EMBL" id="QPJ64072.1"/>
    </source>
</evidence>
<dbReference type="Proteomes" id="UP000594464">
    <property type="component" value="Chromosome"/>
</dbReference>
<dbReference type="NCBIfam" id="TIGR03573">
    <property type="entry name" value="WbuX"/>
    <property type="match status" value="1"/>
</dbReference>
<evidence type="ECO:0000313" key="2">
    <source>
        <dbReference type="Proteomes" id="UP000594464"/>
    </source>
</evidence>
<dbReference type="GO" id="GO:0016740">
    <property type="term" value="F:transferase activity"/>
    <property type="evidence" value="ECO:0007669"/>
    <property type="project" value="UniProtKB-KW"/>
</dbReference>
<reference evidence="2" key="1">
    <citation type="submission" date="2020-02" db="EMBL/GenBank/DDBJ databases">
        <title>Genomic and physiological characterization of two novel Nitrospinaceae genera.</title>
        <authorList>
            <person name="Mueller A.J."/>
            <person name="Jung M.-Y."/>
            <person name="Strachan C.R."/>
            <person name="Herbold C.W."/>
            <person name="Kirkegaard R.H."/>
            <person name="Daims H."/>
        </authorList>
    </citation>
    <scope>NUCLEOTIDE SEQUENCE [LARGE SCALE GENOMIC DNA]</scope>
</reference>
<dbReference type="AlphaFoldDB" id="A0A7T0C0D9"/>
<keyword evidence="1" id="KW-0808">Transferase</keyword>
<accession>A0A7T0C0D9</accession>
<dbReference type="EMBL" id="CP048620">
    <property type="protein sequence ID" value="QPJ64072.1"/>
    <property type="molecule type" value="Genomic_DNA"/>
</dbReference>
<dbReference type="SUPFAM" id="SSF52402">
    <property type="entry name" value="Adenine nucleotide alpha hydrolases-like"/>
    <property type="match status" value="1"/>
</dbReference>
<protein>
    <submittedName>
        <fullName evidence="1">N-acetyl sugar amidotransferase</fullName>
    </submittedName>
</protein>
<gene>
    <name evidence="1" type="ORF">G3M78_01090</name>
</gene>
<proteinExistence type="predicted"/>
<organism evidence="1 2">
    <name type="scientific">Candidatus Nitrohelix vancouverensis</name>
    <dbReference type="NCBI Taxonomy" id="2705534"/>
    <lineage>
        <taxon>Bacteria</taxon>
        <taxon>Pseudomonadati</taxon>
        <taxon>Nitrospinota/Tectimicrobiota group</taxon>
        <taxon>Nitrospinota</taxon>
        <taxon>Nitrospinia</taxon>
        <taxon>Nitrospinales</taxon>
        <taxon>Nitrospinaceae</taxon>
        <taxon>Candidatus Nitrohelix</taxon>
    </lineage>
</organism>
<name>A0A7T0C0D9_9BACT</name>
<dbReference type="InterPro" id="IPR020022">
    <property type="entry name" value="N-acetyl_sugar_amidoTrfase"/>
</dbReference>